<reference evidence="1" key="1">
    <citation type="journal article" date="2014" name="Front. Microbiol.">
        <title>High frequency of phylogenetically diverse reductive dehalogenase-homologous genes in deep subseafloor sedimentary metagenomes.</title>
        <authorList>
            <person name="Kawai M."/>
            <person name="Futagami T."/>
            <person name="Toyoda A."/>
            <person name="Takaki Y."/>
            <person name="Nishi S."/>
            <person name="Hori S."/>
            <person name="Arai W."/>
            <person name="Tsubouchi T."/>
            <person name="Morono Y."/>
            <person name="Uchiyama I."/>
            <person name="Ito T."/>
            <person name="Fujiyama A."/>
            <person name="Inagaki F."/>
            <person name="Takami H."/>
        </authorList>
    </citation>
    <scope>NUCLEOTIDE SEQUENCE</scope>
    <source>
        <strain evidence="1">Expedition CK06-06</strain>
    </source>
</reference>
<dbReference type="AlphaFoldDB" id="X0VQY5"/>
<sequence length="96" mass="11136">AAVIGAFWKHEHFLFLLTGKITIGDKYGVEEYIAPCYVKSLPGAQRVIHALEDSIFMNIHKNPTNTRDLDEIERYICSLNIEEYNEYINNKELCQD</sequence>
<comment type="caution">
    <text evidence="1">The sequence shown here is derived from an EMBL/GenBank/DDBJ whole genome shotgun (WGS) entry which is preliminary data.</text>
</comment>
<evidence type="ECO:0000313" key="1">
    <source>
        <dbReference type="EMBL" id="GAG20635.1"/>
    </source>
</evidence>
<accession>X0VQY5</accession>
<gene>
    <name evidence="1" type="ORF">S01H1_58569</name>
</gene>
<feature type="non-terminal residue" evidence="1">
    <location>
        <position position="1"/>
    </location>
</feature>
<dbReference type="EMBL" id="BARS01038264">
    <property type="protein sequence ID" value="GAG20635.1"/>
    <property type="molecule type" value="Genomic_DNA"/>
</dbReference>
<proteinExistence type="predicted"/>
<protein>
    <submittedName>
        <fullName evidence="1">Uncharacterized protein</fullName>
    </submittedName>
</protein>
<name>X0VQY5_9ZZZZ</name>
<organism evidence="1">
    <name type="scientific">marine sediment metagenome</name>
    <dbReference type="NCBI Taxonomy" id="412755"/>
    <lineage>
        <taxon>unclassified sequences</taxon>
        <taxon>metagenomes</taxon>
        <taxon>ecological metagenomes</taxon>
    </lineage>
</organism>